<dbReference type="PROSITE" id="PS51471">
    <property type="entry name" value="FE2OG_OXY"/>
    <property type="match status" value="1"/>
</dbReference>
<dbReference type="EMBL" id="MW460249">
    <property type="protein sequence ID" value="QRE00634.1"/>
    <property type="molecule type" value="Genomic_DNA"/>
</dbReference>
<sequence>MIHRLHPDLRTHLPALLEIITCAKEVTDDPERLTELIEEDSDWLAAWTWARDLLLSNRVTGLAGSAFGLPLLDPAYCDELVAHAERLGKEVGHRPNPEEESPYQIPELVLAHVAPELHAEVVELISFLNVWFLLIYQIEARGIASIQFAKYEPNGTAHGNWHHDRDSDLTAVVSLAPELHLGGGTDVRMSPVDYLSVPPLPKGYALVFDGKHIQHRGRAVEAGVRHLLVFWLTAAGNVPVSETAQVE</sequence>
<keyword evidence="3" id="KW-1185">Reference proteome</keyword>
<dbReference type="KEGG" id="vg:77947901"/>
<evidence type="ECO:0000313" key="2">
    <source>
        <dbReference type="EMBL" id="QRE00634.1"/>
    </source>
</evidence>
<dbReference type="Gene3D" id="2.60.120.620">
    <property type="entry name" value="q2cbj1_9rhob like domain"/>
    <property type="match status" value="1"/>
</dbReference>
<dbReference type="InterPro" id="IPR005123">
    <property type="entry name" value="Oxoglu/Fe-dep_dioxygenase_dom"/>
</dbReference>
<feature type="domain" description="Fe2OG dioxygenase" evidence="1">
    <location>
        <begin position="142"/>
        <end position="234"/>
    </location>
</feature>
<dbReference type="RefSeq" id="YP_010671647.1">
    <property type="nucleotide sequence ID" value="NC_070969.1"/>
</dbReference>
<proteinExistence type="predicted"/>
<protein>
    <recommendedName>
        <fullName evidence="1">Fe2OG dioxygenase domain-containing protein</fullName>
    </recommendedName>
</protein>
<evidence type="ECO:0000313" key="3">
    <source>
        <dbReference type="Proteomes" id="UP000610026"/>
    </source>
</evidence>
<dbReference type="Proteomes" id="UP000610026">
    <property type="component" value="Segment"/>
</dbReference>
<accession>A0A889IR97</accession>
<name>A0A889IR97_9CAUD</name>
<organism evidence="2 3">
    <name type="scientific">Pseudomonas phage Itty13</name>
    <dbReference type="NCBI Taxonomy" id="2805750"/>
    <lineage>
        <taxon>Viruses</taxon>
        <taxon>Duplodnaviria</taxon>
        <taxon>Heunggongvirae</taxon>
        <taxon>Uroviricota</taxon>
        <taxon>Caudoviricetes</taxon>
        <taxon>Ittyvirus</taxon>
        <taxon>Ittyvirus itty13</taxon>
    </lineage>
</organism>
<reference evidence="2" key="1">
    <citation type="submission" date="2021-01" db="EMBL/GenBank/DDBJ databases">
        <authorList>
            <person name="Ben Porat S."/>
            <person name="Alkalay-Oren S."/>
            <person name="Coppenhagen-Glazer S."/>
            <person name="Hazan R."/>
        </authorList>
    </citation>
    <scope>NUCLEOTIDE SEQUENCE</scope>
</reference>
<evidence type="ECO:0000259" key="1">
    <source>
        <dbReference type="PROSITE" id="PS51471"/>
    </source>
</evidence>
<dbReference type="GeneID" id="77947901"/>